<reference evidence="2" key="1">
    <citation type="submission" date="2016-11" db="EMBL/GenBank/DDBJ databases">
        <authorList>
            <person name="Varghese N."/>
            <person name="Submissions S."/>
        </authorList>
    </citation>
    <scope>NUCLEOTIDE SEQUENCE [LARGE SCALE GENOMIC DNA]</scope>
    <source>
        <strain evidence="2">DSM 18802</strain>
    </source>
</reference>
<protein>
    <submittedName>
        <fullName evidence="1">Two-component system, chemotaxis family, response regulator CheB</fullName>
    </submittedName>
</protein>
<accession>A0A1M7JUE5</accession>
<dbReference type="Proteomes" id="UP000184375">
    <property type="component" value="Unassembled WGS sequence"/>
</dbReference>
<evidence type="ECO:0000313" key="1">
    <source>
        <dbReference type="EMBL" id="SHM56608.1"/>
    </source>
</evidence>
<gene>
    <name evidence="1" type="ORF">SAMN05660826_01347</name>
</gene>
<sequence>MMEKLRSSQNEVETAFSMMLPDQRIEVRLKSIVEYMDEYDESTGMIVFGMPKAAIERKGADIVAPSYKIADIIIKKVNEYVRGQDK</sequence>
<dbReference type="EMBL" id="FRCR01000007">
    <property type="protein sequence ID" value="SHM56608.1"/>
    <property type="molecule type" value="Genomic_DNA"/>
</dbReference>
<name>A0A1M7JUE5_9FIRM</name>
<dbReference type="SUPFAM" id="SSF52738">
    <property type="entry name" value="Methylesterase CheB, C-terminal domain"/>
    <property type="match status" value="1"/>
</dbReference>
<organism evidence="1 2">
    <name type="scientific">Caldanaerovirga acetigignens</name>
    <dbReference type="NCBI Taxonomy" id="447595"/>
    <lineage>
        <taxon>Bacteria</taxon>
        <taxon>Bacillati</taxon>
        <taxon>Bacillota</taxon>
        <taxon>Clostridia</taxon>
        <taxon>Thermosediminibacterales</taxon>
        <taxon>Thermosediminibacteraceae</taxon>
        <taxon>Caldanaerovirga</taxon>
    </lineage>
</organism>
<dbReference type="InterPro" id="IPR035909">
    <property type="entry name" value="CheB_C"/>
</dbReference>
<evidence type="ECO:0000313" key="2">
    <source>
        <dbReference type="Proteomes" id="UP000184375"/>
    </source>
</evidence>
<keyword evidence="2" id="KW-1185">Reference proteome</keyword>
<proteinExistence type="predicted"/>
<dbReference type="AlphaFoldDB" id="A0A1M7JUE5"/>
<dbReference type="STRING" id="447595.SAMN05660826_01347"/>